<organism evidence="1 2">
    <name type="scientific">Flaviramulus basaltis</name>
    <dbReference type="NCBI Taxonomy" id="369401"/>
    <lineage>
        <taxon>Bacteria</taxon>
        <taxon>Pseudomonadati</taxon>
        <taxon>Bacteroidota</taxon>
        <taxon>Flavobacteriia</taxon>
        <taxon>Flavobacteriales</taxon>
        <taxon>Flavobacteriaceae</taxon>
        <taxon>Flaviramulus</taxon>
    </lineage>
</organism>
<gene>
    <name evidence="1" type="ORF">SAMN05428642_10548</name>
</gene>
<dbReference type="Proteomes" id="UP000182544">
    <property type="component" value="Unassembled WGS sequence"/>
</dbReference>
<sequence length="118" mass="14212">MLQILDIKKENVITTIAIGKLHQKDIEKVHPIIHTILDKGLKIRWYFEMQDFEGWNINGFWEDLKIDAAHEKEYEKIAIVGKEQWHDWVARFMKPFTNAEIKYFDIKQKSNAQKWIEI</sequence>
<dbReference type="AlphaFoldDB" id="A0A1K2IR27"/>
<protein>
    <submittedName>
        <fullName evidence="1">SpoIIAA-like</fullName>
    </submittedName>
</protein>
<evidence type="ECO:0000313" key="2">
    <source>
        <dbReference type="Proteomes" id="UP000182544"/>
    </source>
</evidence>
<reference evidence="1 2" key="1">
    <citation type="submission" date="2016-10" db="EMBL/GenBank/DDBJ databases">
        <authorList>
            <person name="de Groot N.N."/>
        </authorList>
    </citation>
    <scope>NUCLEOTIDE SEQUENCE [LARGE SCALE GENOMIC DNA]</scope>
    <source>
        <strain evidence="1 2">DSM 18180</strain>
    </source>
</reference>
<dbReference type="InterPro" id="IPR036513">
    <property type="entry name" value="STAS_dom_sf"/>
</dbReference>
<dbReference type="EMBL" id="FPKV01000005">
    <property type="protein sequence ID" value="SFZ94758.1"/>
    <property type="molecule type" value="Genomic_DNA"/>
</dbReference>
<evidence type="ECO:0000313" key="1">
    <source>
        <dbReference type="EMBL" id="SFZ94758.1"/>
    </source>
</evidence>
<proteinExistence type="predicted"/>
<dbReference type="InterPro" id="IPR021866">
    <property type="entry name" value="SpoIIAA-like"/>
</dbReference>
<dbReference type="STRING" id="369401.SAMN05428642_10548"/>
<accession>A0A1K2IR27</accession>
<name>A0A1K2IR27_9FLAO</name>
<dbReference type="SUPFAM" id="SSF52091">
    <property type="entry name" value="SpoIIaa-like"/>
    <property type="match status" value="1"/>
</dbReference>
<dbReference type="OrthoDB" id="9811577at2"/>
<dbReference type="RefSeq" id="WP_072403634.1">
    <property type="nucleotide sequence ID" value="NZ_FPKV01000005.1"/>
</dbReference>
<dbReference type="Gene3D" id="3.40.50.10600">
    <property type="entry name" value="SpoIIaa-like domains"/>
    <property type="match status" value="1"/>
</dbReference>
<dbReference type="Pfam" id="PF11964">
    <property type="entry name" value="SpoIIAA-like"/>
    <property type="match status" value="1"/>
</dbReference>
<dbReference type="InterPro" id="IPR038396">
    <property type="entry name" value="SpoIIAA-like_sf"/>
</dbReference>
<keyword evidence="2" id="KW-1185">Reference proteome</keyword>